<name>A0AAD2DLU4_9LAMI</name>
<organism evidence="1 2">
    <name type="scientific">Fraxinus pennsylvanica</name>
    <dbReference type="NCBI Taxonomy" id="56036"/>
    <lineage>
        <taxon>Eukaryota</taxon>
        <taxon>Viridiplantae</taxon>
        <taxon>Streptophyta</taxon>
        <taxon>Embryophyta</taxon>
        <taxon>Tracheophyta</taxon>
        <taxon>Spermatophyta</taxon>
        <taxon>Magnoliopsida</taxon>
        <taxon>eudicotyledons</taxon>
        <taxon>Gunneridae</taxon>
        <taxon>Pentapetalae</taxon>
        <taxon>asterids</taxon>
        <taxon>lamiids</taxon>
        <taxon>Lamiales</taxon>
        <taxon>Oleaceae</taxon>
        <taxon>Oleeae</taxon>
        <taxon>Fraxinus</taxon>
    </lineage>
</organism>
<dbReference type="EMBL" id="OU503037">
    <property type="protein sequence ID" value="CAI9756565.1"/>
    <property type="molecule type" value="Genomic_DNA"/>
</dbReference>
<dbReference type="AlphaFoldDB" id="A0AAD2DLU4"/>
<gene>
    <name evidence="1" type="ORF">FPE_LOCUS3995</name>
</gene>
<keyword evidence="2" id="KW-1185">Reference proteome</keyword>
<proteinExistence type="predicted"/>
<sequence length="100" mass="11601">MQIRVSPKKNTTRTITNEHMVMSVLKKTITELRTVGIIGFHFNGTVGDVDVGNREKILKFIRGIGPQYQFVTSERTIIRWELLDGERWPLERMADDEVIE</sequence>
<accession>A0AAD2DLU4</accession>
<dbReference type="Proteomes" id="UP000834106">
    <property type="component" value="Chromosome 2"/>
</dbReference>
<evidence type="ECO:0000313" key="1">
    <source>
        <dbReference type="EMBL" id="CAI9756565.1"/>
    </source>
</evidence>
<evidence type="ECO:0000313" key="2">
    <source>
        <dbReference type="Proteomes" id="UP000834106"/>
    </source>
</evidence>
<protein>
    <submittedName>
        <fullName evidence="1">Uncharacterized protein</fullName>
    </submittedName>
</protein>
<reference evidence="1" key="1">
    <citation type="submission" date="2023-05" db="EMBL/GenBank/DDBJ databases">
        <authorList>
            <person name="Huff M."/>
        </authorList>
    </citation>
    <scope>NUCLEOTIDE SEQUENCE</scope>
</reference>